<evidence type="ECO:0000313" key="1">
    <source>
        <dbReference type="EMBL" id="SUZ70320.1"/>
    </source>
</evidence>
<name>A0A381PTT4_9ZZZZ</name>
<gene>
    <name evidence="1" type="ORF">METZ01_LOCUS23174</name>
</gene>
<proteinExistence type="predicted"/>
<dbReference type="InterPro" id="IPR010239">
    <property type="entry name" value="CHP02001"/>
</dbReference>
<dbReference type="EMBL" id="UINC01001087">
    <property type="protein sequence ID" value="SUZ70320.1"/>
    <property type="molecule type" value="Genomic_DNA"/>
</dbReference>
<protein>
    <recommendedName>
        <fullName evidence="2">Porin domain-containing protein</fullName>
    </recommendedName>
</protein>
<reference evidence="1" key="1">
    <citation type="submission" date="2018-05" db="EMBL/GenBank/DDBJ databases">
        <authorList>
            <person name="Lanie J.A."/>
            <person name="Ng W.-L."/>
            <person name="Kazmierczak K.M."/>
            <person name="Andrzejewski T.M."/>
            <person name="Davidsen T.M."/>
            <person name="Wayne K.J."/>
            <person name="Tettelin H."/>
            <person name="Glass J.I."/>
            <person name="Rusch D."/>
            <person name="Podicherti R."/>
            <person name="Tsui H.-C.T."/>
            <person name="Winkler M.E."/>
        </authorList>
    </citation>
    <scope>NUCLEOTIDE SEQUENCE</scope>
</reference>
<organism evidence="1">
    <name type="scientific">marine metagenome</name>
    <dbReference type="NCBI Taxonomy" id="408172"/>
    <lineage>
        <taxon>unclassified sequences</taxon>
        <taxon>metagenomes</taxon>
        <taxon>ecological metagenomes</taxon>
    </lineage>
</organism>
<dbReference type="NCBIfam" id="TIGR02001">
    <property type="entry name" value="gcw_chp"/>
    <property type="match status" value="1"/>
</dbReference>
<sequence length="210" mass="22573">MNKINRIVLITILGLGAFSISAAEIESNFALSSDYIWRGMTQTDEGFAYSGGVDVTGDNGAYAGIWGSKVDFGAGDDANMEIDAYFGYTDETARGVTFDVGFMSYNYPGEADLDFEEIYVGVGYKWVGVTISEGLDKAPDNVEWSVSLADSGIGITYGDYDGVGKYTIVSYDFTQQIADRISIGIGLSDFNSDDDSGPGDEDAFVITFSM</sequence>
<dbReference type="Pfam" id="PF09694">
    <property type="entry name" value="Gcw_chp"/>
    <property type="match status" value="1"/>
</dbReference>
<accession>A0A381PTT4</accession>
<evidence type="ECO:0008006" key="2">
    <source>
        <dbReference type="Google" id="ProtNLM"/>
    </source>
</evidence>
<dbReference type="AlphaFoldDB" id="A0A381PTT4"/>